<sequence length="149" mass="16904">MDENARKDVEAYFYRTFYIRKPPYNKLIKQSQLSSPNEKWNSIQLLEALSRLATRTHCPHASAASYLDVLANDSIKAISMGLTKDYLRYVHSGSCGCVGSSNGEICAVDEKVCAVTACENVSFYNMRTTEKVRFCVILFTLIKLSFLFY</sequence>
<name>A0A0B1T8F9_OESDE</name>
<dbReference type="EMBL" id="KN551349">
    <property type="protein sequence ID" value="KHJ92446.1"/>
    <property type="molecule type" value="Genomic_DNA"/>
</dbReference>
<evidence type="ECO:0000313" key="2">
    <source>
        <dbReference type="Proteomes" id="UP000053660"/>
    </source>
</evidence>
<gene>
    <name evidence="1" type="ORF">OESDEN_07666</name>
</gene>
<proteinExistence type="predicted"/>
<dbReference type="AlphaFoldDB" id="A0A0B1T8F9"/>
<organism evidence="1 2">
    <name type="scientific">Oesophagostomum dentatum</name>
    <name type="common">Nodular worm</name>
    <dbReference type="NCBI Taxonomy" id="61180"/>
    <lineage>
        <taxon>Eukaryota</taxon>
        <taxon>Metazoa</taxon>
        <taxon>Ecdysozoa</taxon>
        <taxon>Nematoda</taxon>
        <taxon>Chromadorea</taxon>
        <taxon>Rhabditida</taxon>
        <taxon>Rhabditina</taxon>
        <taxon>Rhabditomorpha</taxon>
        <taxon>Strongyloidea</taxon>
        <taxon>Strongylidae</taxon>
        <taxon>Oesophagostomum</taxon>
    </lineage>
</organism>
<protein>
    <submittedName>
        <fullName evidence="1">Uncharacterized protein</fullName>
    </submittedName>
</protein>
<evidence type="ECO:0000313" key="1">
    <source>
        <dbReference type="EMBL" id="KHJ92446.1"/>
    </source>
</evidence>
<accession>A0A0B1T8F9</accession>
<reference evidence="1 2" key="1">
    <citation type="submission" date="2014-03" db="EMBL/GenBank/DDBJ databases">
        <title>Draft genome of the hookworm Oesophagostomum dentatum.</title>
        <authorList>
            <person name="Mitreva M."/>
        </authorList>
    </citation>
    <scope>NUCLEOTIDE SEQUENCE [LARGE SCALE GENOMIC DNA]</scope>
    <source>
        <strain evidence="1 2">OD-Hann</strain>
    </source>
</reference>
<dbReference type="OrthoDB" id="407922at2759"/>
<dbReference type="Proteomes" id="UP000053660">
    <property type="component" value="Unassembled WGS sequence"/>
</dbReference>
<keyword evidence="2" id="KW-1185">Reference proteome</keyword>